<evidence type="ECO:0000313" key="2">
    <source>
        <dbReference type="Proteomes" id="UP000045039"/>
    </source>
</evidence>
<dbReference type="RefSeq" id="WP_050397085.1">
    <property type="nucleotide sequence ID" value="NZ_CVVU01000248.1"/>
</dbReference>
<dbReference type="Proteomes" id="UP000045039">
    <property type="component" value="Unassembled WGS sequence"/>
</dbReference>
<gene>
    <name evidence="1" type="ORF">PAERUG_P19_London_7_VIM_2_05_10_05796</name>
</gene>
<dbReference type="AlphaFoldDB" id="A0A9P1W0M8"/>
<organism evidence="1 2">
    <name type="scientific">Pseudomonas aeruginosa</name>
    <dbReference type="NCBI Taxonomy" id="287"/>
    <lineage>
        <taxon>Bacteria</taxon>
        <taxon>Pseudomonadati</taxon>
        <taxon>Pseudomonadota</taxon>
        <taxon>Gammaproteobacteria</taxon>
        <taxon>Pseudomonadales</taxon>
        <taxon>Pseudomonadaceae</taxon>
        <taxon>Pseudomonas</taxon>
    </lineage>
</organism>
<sequence length="75" mass="8976">MKRQVLRIDRCPDRLMWYREHVGYLVDYRGPDGPNFYLSREDAGYTNIVRRTDATLLELDDAAIKEQKNICTFRH</sequence>
<evidence type="ECO:0000313" key="1">
    <source>
        <dbReference type="EMBL" id="CRP86067.1"/>
    </source>
</evidence>
<dbReference type="EMBL" id="CVVU01000248">
    <property type="protein sequence ID" value="CRP86067.1"/>
    <property type="molecule type" value="Genomic_DNA"/>
</dbReference>
<proteinExistence type="predicted"/>
<protein>
    <submittedName>
        <fullName evidence="1">Uncharacterized protein</fullName>
    </submittedName>
</protein>
<accession>A0A9P1W0M8</accession>
<comment type="caution">
    <text evidence="1">The sequence shown here is derived from an EMBL/GenBank/DDBJ whole genome shotgun (WGS) entry which is preliminary data.</text>
</comment>
<name>A0A9P1W0M8_PSEAI</name>
<reference evidence="2" key="1">
    <citation type="submission" date="2015-06" db="EMBL/GenBank/DDBJ databases">
        <authorList>
            <person name="Radhakrishnan Rajesh"/>
            <person name="Underwood Anthony"/>
            <person name="Al-Shahib Ali"/>
        </authorList>
    </citation>
    <scope>NUCLEOTIDE SEQUENCE [LARGE SCALE GENOMIC DNA]</scope>
    <source>
        <strain evidence="2">P19_London_7_VIM_2_05_10</strain>
    </source>
</reference>